<sequence length="268" mass="29812">MADDKESEQIHSTGTTTNQTGAVKLNQRPPQDPLQPHDKPDFPIPSPARKPEVGSQILSRRMLREFESVAPAENINQRVSFLACHANKRFKVDKEESKGNEPSDSLVAANKPRETKIKGAKCRNNFRFSDSKFQAASPSTTSASAHNLPQAMTKKAVHPRPPLTEAELEEVKVPQAAPSQEVFDYLINPSSSLNLGDLAAHSLEIASIDRIYKSPDTGMKMVAIWVHHTDQATGRVDIKMVVTRKLNEVEHLITNLLMTYINDQLDMK</sequence>
<dbReference type="Proteomes" id="UP000785679">
    <property type="component" value="Unassembled WGS sequence"/>
</dbReference>
<evidence type="ECO:0000313" key="2">
    <source>
        <dbReference type="EMBL" id="TNV79471.1"/>
    </source>
</evidence>
<reference evidence="2" key="1">
    <citation type="submission" date="2019-06" db="EMBL/GenBank/DDBJ databases">
        <authorList>
            <person name="Zheng W."/>
        </authorList>
    </citation>
    <scope>NUCLEOTIDE SEQUENCE</scope>
    <source>
        <strain evidence="2">QDHG01</strain>
    </source>
</reference>
<feature type="region of interest" description="Disordered" evidence="1">
    <location>
        <begin position="1"/>
        <end position="55"/>
    </location>
</feature>
<comment type="caution">
    <text evidence="2">The sequence shown here is derived from an EMBL/GenBank/DDBJ whole genome shotgun (WGS) entry which is preliminary data.</text>
</comment>
<feature type="compositionally biased region" description="Polar residues" evidence="1">
    <location>
        <begin position="10"/>
        <end position="21"/>
    </location>
</feature>
<accession>A0A8J8NQ41</accession>
<protein>
    <submittedName>
        <fullName evidence="2">Uncharacterized protein</fullName>
    </submittedName>
</protein>
<dbReference type="AlphaFoldDB" id="A0A8J8NQ41"/>
<feature type="region of interest" description="Disordered" evidence="1">
    <location>
        <begin position="133"/>
        <end position="159"/>
    </location>
</feature>
<keyword evidence="3" id="KW-1185">Reference proteome</keyword>
<organism evidence="2 3">
    <name type="scientific">Halteria grandinella</name>
    <dbReference type="NCBI Taxonomy" id="5974"/>
    <lineage>
        <taxon>Eukaryota</taxon>
        <taxon>Sar</taxon>
        <taxon>Alveolata</taxon>
        <taxon>Ciliophora</taxon>
        <taxon>Intramacronucleata</taxon>
        <taxon>Spirotrichea</taxon>
        <taxon>Stichotrichia</taxon>
        <taxon>Sporadotrichida</taxon>
        <taxon>Halteriidae</taxon>
        <taxon>Halteria</taxon>
    </lineage>
</organism>
<proteinExistence type="predicted"/>
<dbReference type="EMBL" id="RRYP01008875">
    <property type="protein sequence ID" value="TNV79471.1"/>
    <property type="molecule type" value="Genomic_DNA"/>
</dbReference>
<feature type="compositionally biased region" description="Basic and acidic residues" evidence="1">
    <location>
        <begin position="91"/>
        <end position="101"/>
    </location>
</feature>
<evidence type="ECO:0000256" key="1">
    <source>
        <dbReference type="SAM" id="MobiDB-lite"/>
    </source>
</evidence>
<evidence type="ECO:0000313" key="3">
    <source>
        <dbReference type="Proteomes" id="UP000785679"/>
    </source>
</evidence>
<name>A0A8J8NQ41_HALGN</name>
<gene>
    <name evidence="2" type="ORF">FGO68_gene7950</name>
</gene>
<feature type="region of interest" description="Disordered" evidence="1">
    <location>
        <begin position="91"/>
        <end position="115"/>
    </location>
</feature>
<feature type="compositionally biased region" description="Low complexity" evidence="1">
    <location>
        <begin position="135"/>
        <end position="145"/>
    </location>
</feature>